<comment type="caution">
    <text evidence="1">The sequence shown here is derived from an EMBL/GenBank/DDBJ whole genome shotgun (WGS) entry which is preliminary data.</text>
</comment>
<dbReference type="Proteomes" id="UP000092177">
    <property type="component" value="Chromosome 2"/>
</dbReference>
<reference evidence="2" key="1">
    <citation type="journal article" date="2017" name="BMC Genomics">
        <title>Gapless genome assembly of Colletotrichum higginsianum reveals chromosome structure and association of transposable elements with secondary metabolite gene clusters.</title>
        <authorList>
            <person name="Dallery J.-F."/>
            <person name="Lapalu N."/>
            <person name="Zampounis A."/>
            <person name="Pigne S."/>
            <person name="Luyten I."/>
            <person name="Amselem J."/>
            <person name="Wittenberg A.H.J."/>
            <person name="Zhou S."/>
            <person name="de Queiroz M.V."/>
            <person name="Robin G.P."/>
            <person name="Auger A."/>
            <person name="Hainaut M."/>
            <person name="Henrissat B."/>
            <person name="Kim K.-T."/>
            <person name="Lee Y.-H."/>
            <person name="Lespinet O."/>
            <person name="Schwartz D.C."/>
            <person name="Thon M.R."/>
            <person name="O'Connell R.J."/>
        </authorList>
    </citation>
    <scope>NUCLEOTIDE SEQUENCE [LARGE SCALE GENOMIC DNA]</scope>
    <source>
        <strain evidence="2">IMI 349063</strain>
    </source>
</reference>
<dbReference type="VEuPathDB" id="FungiDB:CH63R_02894"/>
<gene>
    <name evidence="1" type="ORF">CH63R_02894</name>
</gene>
<dbReference type="EMBL" id="LTAN01000002">
    <property type="protein sequence ID" value="OBR14168.1"/>
    <property type="molecule type" value="Genomic_DNA"/>
</dbReference>
<dbReference type="KEGG" id="chig:CH63R_02894"/>
<evidence type="ECO:0000313" key="1">
    <source>
        <dbReference type="EMBL" id="OBR14168.1"/>
    </source>
</evidence>
<dbReference type="AlphaFoldDB" id="A0A1B7YQJ4"/>
<organism evidence="1 2">
    <name type="scientific">Colletotrichum higginsianum (strain IMI 349063)</name>
    <name type="common">Crucifer anthracnose fungus</name>
    <dbReference type="NCBI Taxonomy" id="759273"/>
    <lineage>
        <taxon>Eukaryota</taxon>
        <taxon>Fungi</taxon>
        <taxon>Dikarya</taxon>
        <taxon>Ascomycota</taxon>
        <taxon>Pezizomycotina</taxon>
        <taxon>Sordariomycetes</taxon>
        <taxon>Hypocreomycetidae</taxon>
        <taxon>Glomerellales</taxon>
        <taxon>Glomerellaceae</taxon>
        <taxon>Colletotrichum</taxon>
        <taxon>Colletotrichum destructivum species complex</taxon>
    </lineage>
</organism>
<keyword evidence="2" id="KW-1185">Reference proteome</keyword>
<proteinExistence type="predicted"/>
<dbReference type="GeneID" id="28861976"/>
<name>A0A1B7YQJ4_COLHI</name>
<accession>A0A1B7YQJ4</accession>
<protein>
    <submittedName>
        <fullName evidence="1">Uncharacterized protein</fullName>
    </submittedName>
</protein>
<evidence type="ECO:0000313" key="2">
    <source>
        <dbReference type="Proteomes" id="UP000092177"/>
    </source>
</evidence>
<sequence>MPHNTNLIDIRSAHWHKLVIPSATAASRAYVVLFFYYTDGDRTGAIGASSDWDLFFLFPFASTHELVCAKENRAKGIAPSFQRCQLHTQSVKSPSIANSILHREFSTAGLP</sequence>
<dbReference type="RefSeq" id="XP_018162685.1">
    <property type="nucleotide sequence ID" value="XM_018297869.1"/>
</dbReference>